<feature type="compositionally biased region" description="Acidic residues" evidence="1">
    <location>
        <begin position="65"/>
        <end position="91"/>
    </location>
</feature>
<evidence type="ECO:0000313" key="2">
    <source>
        <dbReference type="EMBL" id="KAF2434756.1"/>
    </source>
</evidence>
<feature type="compositionally biased region" description="Acidic residues" evidence="1">
    <location>
        <begin position="126"/>
        <end position="166"/>
    </location>
</feature>
<protein>
    <submittedName>
        <fullName evidence="2">Uncharacterized protein</fullName>
    </submittedName>
</protein>
<feature type="region of interest" description="Disordered" evidence="1">
    <location>
        <begin position="122"/>
        <end position="181"/>
    </location>
</feature>
<proteinExistence type="predicted"/>
<sequence>MADSPLLDVLPPELRLKVYGYASQRPDGPYLILKEYLEKRDPDIPALPAQTAAPVNHDATSSGQDEQEGQEEDLAESDDDEAMVDQTEDDAVPPHAAVDSVNTVTDEAAMADSIDEIMDQEHGMQGDDEDNGEHEDEAQDEDEEEDDEEQADEAEEEETQDEDNEDNNTPTQTTVRSYGRNTKYRHMLPTIQLSHCPPPIELLQICPQIRDEAVEALLSACLLKIDVTKSFQHHSFFLETLQQFLDHPFSPIEQIRKMELTFVWDSEWLSAKSTPNGDGLPADLQETWAFGYYLGERIEKTIELLRASPELRSITIQWHDSERTPQSEAFMTEKVMPFLSLTDKQWTDNNGITKQVDVTLSDHFADAGTTHARGSDMQNRRNEFDQLLASQMMFR</sequence>
<feature type="compositionally biased region" description="Polar residues" evidence="1">
    <location>
        <begin position="170"/>
        <end position="180"/>
    </location>
</feature>
<gene>
    <name evidence="2" type="ORF">EJ08DRAFT_656981</name>
</gene>
<dbReference type="Proteomes" id="UP000800235">
    <property type="component" value="Unassembled WGS sequence"/>
</dbReference>
<name>A0A9P4P144_9PEZI</name>
<evidence type="ECO:0000313" key="3">
    <source>
        <dbReference type="Proteomes" id="UP000800235"/>
    </source>
</evidence>
<dbReference type="OrthoDB" id="3795483at2759"/>
<organism evidence="2 3">
    <name type="scientific">Tothia fuscella</name>
    <dbReference type="NCBI Taxonomy" id="1048955"/>
    <lineage>
        <taxon>Eukaryota</taxon>
        <taxon>Fungi</taxon>
        <taxon>Dikarya</taxon>
        <taxon>Ascomycota</taxon>
        <taxon>Pezizomycotina</taxon>
        <taxon>Dothideomycetes</taxon>
        <taxon>Pleosporomycetidae</taxon>
        <taxon>Venturiales</taxon>
        <taxon>Cylindrosympodiaceae</taxon>
        <taxon>Tothia</taxon>
    </lineage>
</organism>
<accession>A0A9P4P144</accession>
<dbReference type="EMBL" id="MU007015">
    <property type="protein sequence ID" value="KAF2434756.1"/>
    <property type="molecule type" value="Genomic_DNA"/>
</dbReference>
<feature type="region of interest" description="Disordered" evidence="1">
    <location>
        <begin position="43"/>
        <end position="104"/>
    </location>
</feature>
<dbReference type="AlphaFoldDB" id="A0A9P4P144"/>
<comment type="caution">
    <text evidence="2">The sequence shown here is derived from an EMBL/GenBank/DDBJ whole genome shotgun (WGS) entry which is preliminary data.</text>
</comment>
<keyword evidence="3" id="KW-1185">Reference proteome</keyword>
<reference evidence="2" key="1">
    <citation type="journal article" date="2020" name="Stud. Mycol.">
        <title>101 Dothideomycetes genomes: a test case for predicting lifestyles and emergence of pathogens.</title>
        <authorList>
            <person name="Haridas S."/>
            <person name="Albert R."/>
            <person name="Binder M."/>
            <person name="Bloem J."/>
            <person name="Labutti K."/>
            <person name="Salamov A."/>
            <person name="Andreopoulos B."/>
            <person name="Baker S."/>
            <person name="Barry K."/>
            <person name="Bills G."/>
            <person name="Bluhm B."/>
            <person name="Cannon C."/>
            <person name="Castanera R."/>
            <person name="Culley D."/>
            <person name="Daum C."/>
            <person name="Ezra D."/>
            <person name="Gonzalez J."/>
            <person name="Henrissat B."/>
            <person name="Kuo A."/>
            <person name="Liang C."/>
            <person name="Lipzen A."/>
            <person name="Lutzoni F."/>
            <person name="Magnuson J."/>
            <person name="Mondo S."/>
            <person name="Nolan M."/>
            <person name="Ohm R."/>
            <person name="Pangilinan J."/>
            <person name="Park H.-J."/>
            <person name="Ramirez L."/>
            <person name="Alfaro M."/>
            <person name="Sun H."/>
            <person name="Tritt A."/>
            <person name="Yoshinaga Y."/>
            <person name="Zwiers L.-H."/>
            <person name="Turgeon B."/>
            <person name="Goodwin S."/>
            <person name="Spatafora J."/>
            <person name="Crous P."/>
            <person name="Grigoriev I."/>
        </authorList>
    </citation>
    <scope>NUCLEOTIDE SEQUENCE</scope>
    <source>
        <strain evidence="2">CBS 130266</strain>
    </source>
</reference>
<evidence type="ECO:0000256" key="1">
    <source>
        <dbReference type="SAM" id="MobiDB-lite"/>
    </source>
</evidence>